<dbReference type="PROSITE" id="PS51257">
    <property type="entry name" value="PROKAR_LIPOPROTEIN"/>
    <property type="match status" value="1"/>
</dbReference>
<dbReference type="InParanoid" id="D2W079"/>
<organism evidence="3">
    <name type="scientific">Naegleria gruberi</name>
    <name type="common">Amoeba</name>
    <dbReference type="NCBI Taxonomy" id="5762"/>
    <lineage>
        <taxon>Eukaryota</taxon>
        <taxon>Discoba</taxon>
        <taxon>Heterolobosea</taxon>
        <taxon>Tetramitia</taxon>
        <taxon>Eutetramitia</taxon>
        <taxon>Vahlkampfiidae</taxon>
        <taxon>Naegleria</taxon>
    </lineage>
</organism>
<gene>
    <name evidence="2" type="ORF">NAEGRDRAFT_74762</name>
</gene>
<evidence type="ECO:0000313" key="2">
    <source>
        <dbReference type="EMBL" id="EFC37525.1"/>
    </source>
</evidence>
<protein>
    <submittedName>
        <fullName evidence="2">Predicted protein</fullName>
    </submittedName>
</protein>
<reference evidence="2 3" key="1">
    <citation type="journal article" date="2010" name="Cell">
        <title>The genome of Naegleria gruberi illuminates early eukaryotic versatility.</title>
        <authorList>
            <person name="Fritz-Laylin L.K."/>
            <person name="Prochnik S.E."/>
            <person name="Ginger M.L."/>
            <person name="Dacks J.B."/>
            <person name="Carpenter M.L."/>
            <person name="Field M.C."/>
            <person name="Kuo A."/>
            <person name="Paredez A."/>
            <person name="Chapman J."/>
            <person name="Pham J."/>
            <person name="Shu S."/>
            <person name="Neupane R."/>
            <person name="Cipriano M."/>
            <person name="Mancuso J."/>
            <person name="Tu H."/>
            <person name="Salamov A."/>
            <person name="Lindquist E."/>
            <person name="Shapiro H."/>
            <person name="Lucas S."/>
            <person name="Grigoriev I.V."/>
            <person name="Cande W.Z."/>
            <person name="Fulton C."/>
            <person name="Rokhsar D.S."/>
            <person name="Dawson S.C."/>
        </authorList>
    </citation>
    <scope>NUCLEOTIDE SEQUENCE [LARGE SCALE GENOMIC DNA]</scope>
    <source>
        <strain evidence="2 3">NEG-M</strain>
    </source>
</reference>
<dbReference type="RefSeq" id="XP_002670269.1">
    <property type="nucleotide sequence ID" value="XM_002670223.1"/>
</dbReference>
<dbReference type="Proteomes" id="UP000006671">
    <property type="component" value="Unassembled WGS sequence"/>
</dbReference>
<name>D2W079_NAEGR</name>
<dbReference type="EMBL" id="GG738917">
    <property type="protein sequence ID" value="EFC37525.1"/>
    <property type="molecule type" value="Genomic_DNA"/>
</dbReference>
<sequence>MKTTQILLIAILVSCMVISYTQASSPGWLINRRYKEESDYADELADALVDVILSDKVAHEVKPNNAGKYNPDEIFYKKRTRALADRLIEHIYTTFDEPTPTRPSKRFIREMADKIAYEIKANNAGKYNPDRPVK</sequence>
<dbReference type="GeneID" id="8857401"/>
<dbReference type="KEGG" id="ngr:NAEGRDRAFT_74762"/>
<feature type="signal peptide" evidence="1">
    <location>
        <begin position="1"/>
        <end position="23"/>
    </location>
</feature>
<evidence type="ECO:0000256" key="1">
    <source>
        <dbReference type="SAM" id="SignalP"/>
    </source>
</evidence>
<feature type="chain" id="PRO_5003038777" evidence="1">
    <location>
        <begin position="24"/>
        <end position="134"/>
    </location>
</feature>
<keyword evidence="3" id="KW-1185">Reference proteome</keyword>
<dbReference type="VEuPathDB" id="AmoebaDB:NAEGRDRAFT_74762"/>
<keyword evidence="1" id="KW-0732">Signal</keyword>
<dbReference type="AlphaFoldDB" id="D2W079"/>
<accession>D2W079</accession>
<evidence type="ECO:0000313" key="3">
    <source>
        <dbReference type="Proteomes" id="UP000006671"/>
    </source>
</evidence>
<proteinExistence type="predicted"/>